<evidence type="ECO:0000256" key="7">
    <source>
        <dbReference type="SAM" id="Phobius"/>
    </source>
</evidence>
<keyword evidence="2" id="KW-0813">Transport</keyword>
<name>M0A772_9EURY</name>
<dbReference type="GO" id="GO:0005886">
    <property type="term" value="C:plasma membrane"/>
    <property type="evidence" value="ECO:0007669"/>
    <property type="project" value="UniProtKB-SubCell"/>
</dbReference>
<proteinExistence type="predicted"/>
<dbReference type="EMBL" id="AOIL01000019">
    <property type="protein sequence ID" value="ELY93742.1"/>
    <property type="molecule type" value="Genomic_DNA"/>
</dbReference>
<comment type="subcellular location">
    <subcellularLocation>
        <location evidence="1">Cell membrane</location>
        <topology evidence="1">Multi-pass membrane protein</topology>
    </subcellularLocation>
</comment>
<evidence type="ECO:0000256" key="6">
    <source>
        <dbReference type="ARBA" id="ARBA00023136"/>
    </source>
</evidence>
<keyword evidence="3" id="KW-1003">Cell membrane</keyword>
<dbReference type="PANTHER" id="PTHR30003">
    <property type="entry name" value="L-LACTATE PERMEASE"/>
    <property type="match status" value="1"/>
</dbReference>
<dbReference type="AlphaFoldDB" id="M0A772"/>
<keyword evidence="9" id="KW-1185">Reference proteome</keyword>
<dbReference type="InterPro" id="IPR003804">
    <property type="entry name" value="Lactate_perm"/>
</dbReference>
<evidence type="ECO:0000256" key="2">
    <source>
        <dbReference type="ARBA" id="ARBA00022448"/>
    </source>
</evidence>
<feature type="transmembrane region" description="Helical" evidence="7">
    <location>
        <begin position="147"/>
        <end position="169"/>
    </location>
</feature>
<dbReference type="PATRIC" id="fig|1230458.4.peg.1537"/>
<evidence type="ECO:0000256" key="5">
    <source>
        <dbReference type="ARBA" id="ARBA00022989"/>
    </source>
</evidence>
<feature type="transmembrane region" description="Helical" evidence="7">
    <location>
        <begin position="121"/>
        <end position="141"/>
    </location>
</feature>
<accession>M0A772</accession>
<comment type="caution">
    <text evidence="8">The sequence shown here is derived from an EMBL/GenBank/DDBJ whole genome shotgun (WGS) entry which is preliminary data.</text>
</comment>
<feature type="transmembrane region" description="Helical" evidence="7">
    <location>
        <begin position="470"/>
        <end position="489"/>
    </location>
</feature>
<evidence type="ECO:0000313" key="9">
    <source>
        <dbReference type="Proteomes" id="UP000011648"/>
    </source>
</evidence>
<feature type="transmembrane region" description="Helical" evidence="7">
    <location>
        <begin position="432"/>
        <end position="450"/>
    </location>
</feature>
<dbReference type="GO" id="GO:0015129">
    <property type="term" value="F:lactate transmembrane transporter activity"/>
    <property type="evidence" value="ECO:0007669"/>
    <property type="project" value="InterPro"/>
</dbReference>
<keyword evidence="4 7" id="KW-0812">Transmembrane</keyword>
<dbReference type="STRING" id="1230458.C484_07676"/>
<feature type="transmembrane region" description="Helical" evidence="7">
    <location>
        <begin position="394"/>
        <end position="412"/>
    </location>
</feature>
<feature type="transmembrane region" description="Helical" evidence="7">
    <location>
        <begin position="21"/>
        <end position="42"/>
    </location>
</feature>
<feature type="transmembrane region" description="Helical" evidence="7">
    <location>
        <begin position="73"/>
        <end position="100"/>
    </location>
</feature>
<feature type="transmembrane region" description="Helical" evidence="7">
    <location>
        <begin position="49"/>
        <end position="67"/>
    </location>
</feature>
<keyword evidence="6 7" id="KW-0472">Membrane</keyword>
<evidence type="ECO:0000256" key="1">
    <source>
        <dbReference type="ARBA" id="ARBA00004651"/>
    </source>
</evidence>
<feature type="transmembrane region" description="Helical" evidence="7">
    <location>
        <begin position="561"/>
        <end position="583"/>
    </location>
</feature>
<dbReference type="Pfam" id="PF02652">
    <property type="entry name" value="Lactate_perm"/>
    <property type="match status" value="1"/>
</dbReference>
<evidence type="ECO:0000313" key="8">
    <source>
        <dbReference type="EMBL" id="ELY93742.1"/>
    </source>
</evidence>
<evidence type="ECO:0000256" key="4">
    <source>
        <dbReference type="ARBA" id="ARBA00022692"/>
    </source>
</evidence>
<protein>
    <submittedName>
        <fullName evidence="8">Putative L-lactate permease</fullName>
    </submittedName>
</protein>
<gene>
    <name evidence="8" type="ORF">C484_07676</name>
</gene>
<dbReference type="PANTHER" id="PTHR30003:SF0">
    <property type="entry name" value="GLYCOLATE PERMEASE GLCA-RELATED"/>
    <property type="match status" value="1"/>
</dbReference>
<feature type="transmembrane region" description="Helical" evidence="7">
    <location>
        <begin position="176"/>
        <end position="196"/>
    </location>
</feature>
<feature type="transmembrane region" description="Helical" evidence="7">
    <location>
        <begin position="208"/>
        <end position="236"/>
    </location>
</feature>
<reference evidence="8 9" key="1">
    <citation type="journal article" date="2014" name="PLoS Genet.">
        <title>Phylogenetically driven sequencing of extremely halophilic archaea reveals strategies for static and dynamic osmo-response.</title>
        <authorList>
            <person name="Becker E.A."/>
            <person name="Seitzer P.M."/>
            <person name="Tritt A."/>
            <person name="Larsen D."/>
            <person name="Krusor M."/>
            <person name="Yao A.I."/>
            <person name="Wu D."/>
            <person name="Madern D."/>
            <person name="Eisen J.A."/>
            <person name="Darling A.E."/>
            <person name="Facciotti M.T."/>
        </authorList>
    </citation>
    <scope>NUCLEOTIDE SEQUENCE [LARGE SCALE GENOMIC DNA]</scope>
    <source>
        <strain evidence="8 9">DSM 12281</strain>
    </source>
</reference>
<dbReference type="GO" id="GO:0015295">
    <property type="term" value="F:solute:proton symporter activity"/>
    <property type="evidence" value="ECO:0007669"/>
    <property type="project" value="TreeGrafter"/>
</dbReference>
<dbReference type="Proteomes" id="UP000011648">
    <property type="component" value="Unassembled WGS sequence"/>
</dbReference>
<keyword evidence="5 7" id="KW-1133">Transmembrane helix</keyword>
<organism evidence="8 9">
    <name type="scientific">Natrialba taiwanensis DSM 12281</name>
    <dbReference type="NCBI Taxonomy" id="1230458"/>
    <lineage>
        <taxon>Archaea</taxon>
        <taxon>Methanobacteriati</taxon>
        <taxon>Methanobacteriota</taxon>
        <taxon>Stenosarchaea group</taxon>
        <taxon>Halobacteria</taxon>
        <taxon>Halobacteriales</taxon>
        <taxon>Natrialbaceae</taxon>
        <taxon>Natrialba</taxon>
    </lineage>
</organism>
<evidence type="ECO:0000256" key="3">
    <source>
        <dbReference type="ARBA" id="ARBA00022475"/>
    </source>
</evidence>
<sequence>MIYGWLRDAEIQLKSVTMPDVLTLALVGVIPIGVAFVLLAGLRWSAARAMGVGWLLAGGIGLTYWSMDPTWLLASAIYGALQAVDIILIVFGAILLMNYLEGSGAIATIRWYFGQIEEDRRIQVLLIGLGFMTIIEGAAGFGTPGALAAPLLIGLGFPPLAAAVFGLYFNAPNPPFGAAGTPVTGGTGAVIEPALSGSMSVNEFLSAVSAWSGIVTGLTYVFWGLLGVFFLTYWFGDASGGRSISKAVQSTLPIAPFALLLGVVTGGTQLVIAWFVGPALPDIAAGFVVLAVGLQLANNNILIPESEWDFPEESRWSDTWLGGLELDEVSQDQSKKEMSVLLAWTPYLLVALALLITRWPDLTISGVAVLDWIQSFSISLDSILGTELGYTLQYLYLPGTMPFIPIAILTGFIHKMDTSQMGMAWRRSVKQVAPAALTLVIAVSMTQIMIQSQTNTADFLGMMEALSRALAMGAGGLLPLISPLIGAIGSFMTGSNTSSNILFSVLQYNAADTVGLSRTIAVSLQNVGGGLGNMVSVLNIAAICGVVGITGREGDLLRKAIIPMIIFAVFAGLFGMLLTYILVPGLF</sequence>
<feature type="transmembrane region" description="Helical" evidence="7">
    <location>
        <begin position="340"/>
        <end position="359"/>
    </location>
</feature>
<feature type="transmembrane region" description="Helical" evidence="7">
    <location>
        <begin position="530"/>
        <end position="549"/>
    </location>
</feature>